<evidence type="ECO:0000256" key="3">
    <source>
        <dbReference type="ARBA" id="ARBA00022475"/>
    </source>
</evidence>
<sequence length="240" mass="27198">MGHYTRAQQFSVFPSSNITGILQRVTYPVLCSIQNDIDRLRGVYRKFLKLSAYVVFPLMTGLAAVSFPFIRIVLGEKWMFCAALLQIICFSMMWYPIHAINLNLLQVQGRSDLFLRLEIIKKAIGVSILCLTIPLGLKAMCFGGVVSSILCLVINTFYTGKLIQVGFIMQMRDLFPTLVVSLLMFFLVLSLQWMTENPYAQLLGGIILGGGFYLAVTRLLRFQELQELFSLSQKDKLKKT</sequence>
<dbReference type="EMBL" id="CP013020">
    <property type="protein sequence ID" value="ALK85650.1"/>
    <property type="molecule type" value="Genomic_DNA"/>
</dbReference>
<name>A0A0N7J7N3_PHOVU</name>
<feature type="transmembrane region" description="Helical" evidence="7">
    <location>
        <begin position="50"/>
        <end position="71"/>
    </location>
</feature>
<feature type="transmembrane region" description="Helical" evidence="7">
    <location>
        <begin position="143"/>
        <end position="163"/>
    </location>
</feature>
<comment type="subcellular location">
    <subcellularLocation>
        <location evidence="1">Cell membrane</location>
        <topology evidence="1">Multi-pass membrane protein</topology>
    </subcellularLocation>
</comment>
<evidence type="ECO:0000256" key="7">
    <source>
        <dbReference type="SAM" id="Phobius"/>
    </source>
</evidence>
<feature type="transmembrane region" description="Helical" evidence="7">
    <location>
        <begin position="77"/>
        <end position="98"/>
    </location>
</feature>
<feature type="transmembrane region" description="Helical" evidence="7">
    <location>
        <begin position="119"/>
        <end position="137"/>
    </location>
</feature>
<comment type="similarity">
    <text evidence="2">Belongs to the polysaccharide synthase family.</text>
</comment>
<accession>A0A0N7J7N3</accession>
<dbReference type="PATRIC" id="fig|821.40.peg.3687"/>
<dbReference type="InterPro" id="IPR050833">
    <property type="entry name" value="Poly_Biosynth_Transport"/>
</dbReference>
<reference evidence="8 9" key="2">
    <citation type="journal article" date="2016" name="Genome Biol. Evol.">
        <title>Extensive mobilome-driven genome diversification in mouse gut-associated Bacteroides vulgatus mpk.</title>
        <authorList>
            <person name="Lange A."/>
            <person name="Beier S."/>
            <person name="Steimle A."/>
            <person name="Autenrieth I.B."/>
            <person name="Huson D.H."/>
            <person name="Frick J.S."/>
        </authorList>
    </citation>
    <scope>NUCLEOTIDE SEQUENCE [LARGE SCALE GENOMIC DNA]</scope>
    <source>
        <strain evidence="9">mpk</strain>
    </source>
</reference>
<keyword evidence="3" id="KW-1003">Cell membrane</keyword>
<evidence type="ECO:0000256" key="1">
    <source>
        <dbReference type="ARBA" id="ARBA00004651"/>
    </source>
</evidence>
<dbReference type="PANTHER" id="PTHR30250">
    <property type="entry name" value="PST FAMILY PREDICTED COLANIC ACID TRANSPORTER"/>
    <property type="match status" value="1"/>
</dbReference>
<protein>
    <submittedName>
        <fullName evidence="8">Lipopolysaccharide biosynthesis protein WzxC</fullName>
    </submittedName>
</protein>
<evidence type="ECO:0000313" key="9">
    <source>
        <dbReference type="Proteomes" id="UP000061587"/>
    </source>
</evidence>
<evidence type="ECO:0000256" key="2">
    <source>
        <dbReference type="ARBA" id="ARBA00007430"/>
    </source>
</evidence>
<reference evidence="9" key="1">
    <citation type="submission" date="2015-10" db="EMBL/GenBank/DDBJ databases">
        <title>Extensive mobilome-driven genome diversification in gut-associated Bacteroides vulgatus mpk.</title>
        <authorList>
            <person name="Beier S."/>
            <person name="Lange A."/>
            <person name="Huson D.H."/>
            <person name="Frick J.-S."/>
            <person name="Autenrieth I.B."/>
        </authorList>
    </citation>
    <scope>NUCLEOTIDE SEQUENCE [LARGE SCALE GENOMIC DNA]</scope>
    <source>
        <strain evidence="9">mpk</strain>
    </source>
</reference>
<organism evidence="8 9">
    <name type="scientific">Phocaeicola vulgatus</name>
    <name type="common">Bacteroides vulgatus</name>
    <dbReference type="NCBI Taxonomy" id="821"/>
    <lineage>
        <taxon>Bacteria</taxon>
        <taxon>Pseudomonadati</taxon>
        <taxon>Bacteroidota</taxon>
        <taxon>Bacteroidia</taxon>
        <taxon>Bacteroidales</taxon>
        <taxon>Bacteroidaceae</taxon>
        <taxon>Phocaeicola</taxon>
    </lineage>
</organism>
<evidence type="ECO:0000256" key="5">
    <source>
        <dbReference type="ARBA" id="ARBA00022989"/>
    </source>
</evidence>
<gene>
    <name evidence="8" type="ORF">BvMPK_3069</name>
</gene>
<dbReference type="Pfam" id="PF13440">
    <property type="entry name" value="Polysacc_synt_3"/>
    <property type="match status" value="1"/>
</dbReference>
<evidence type="ECO:0000313" key="8">
    <source>
        <dbReference type="EMBL" id="ALK85650.1"/>
    </source>
</evidence>
<dbReference type="Proteomes" id="UP000061587">
    <property type="component" value="Chromosome"/>
</dbReference>
<keyword evidence="5 7" id="KW-1133">Transmembrane helix</keyword>
<keyword evidence="6 7" id="KW-0472">Membrane</keyword>
<dbReference type="PANTHER" id="PTHR30250:SF10">
    <property type="entry name" value="LIPOPOLYSACCHARIDE BIOSYNTHESIS PROTEIN WZXC"/>
    <property type="match status" value="1"/>
</dbReference>
<dbReference type="GO" id="GO:0005886">
    <property type="term" value="C:plasma membrane"/>
    <property type="evidence" value="ECO:0007669"/>
    <property type="project" value="UniProtKB-SubCell"/>
</dbReference>
<evidence type="ECO:0000256" key="4">
    <source>
        <dbReference type="ARBA" id="ARBA00022692"/>
    </source>
</evidence>
<feature type="transmembrane region" description="Helical" evidence="7">
    <location>
        <begin position="175"/>
        <end position="193"/>
    </location>
</feature>
<keyword evidence="4 7" id="KW-0812">Transmembrane</keyword>
<feature type="transmembrane region" description="Helical" evidence="7">
    <location>
        <begin position="199"/>
        <end position="220"/>
    </location>
</feature>
<dbReference type="AlphaFoldDB" id="A0A0N7J7N3"/>
<evidence type="ECO:0000256" key="6">
    <source>
        <dbReference type="ARBA" id="ARBA00023136"/>
    </source>
</evidence>
<proteinExistence type="inferred from homology"/>